<keyword evidence="1" id="KW-0472">Membrane</keyword>
<name>A0A928TWM2_UNCKA</name>
<dbReference type="EMBL" id="JABTTY010000001">
    <property type="protein sequence ID" value="MBE7525118.1"/>
    <property type="molecule type" value="Genomic_DNA"/>
</dbReference>
<evidence type="ECO:0000256" key="1">
    <source>
        <dbReference type="SAM" id="Phobius"/>
    </source>
</evidence>
<dbReference type="Proteomes" id="UP000710385">
    <property type="component" value="Unassembled WGS sequence"/>
</dbReference>
<proteinExistence type="predicted"/>
<organism evidence="2 3">
    <name type="scientific">candidate division WWE3 bacterium</name>
    <dbReference type="NCBI Taxonomy" id="2053526"/>
    <lineage>
        <taxon>Bacteria</taxon>
        <taxon>Katanobacteria</taxon>
    </lineage>
</organism>
<feature type="transmembrane region" description="Helical" evidence="1">
    <location>
        <begin position="26"/>
        <end position="45"/>
    </location>
</feature>
<feature type="transmembrane region" description="Helical" evidence="1">
    <location>
        <begin position="233"/>
        <end position="266"/>
    </location>
</feature>
<feature type="transmembrane region" description="Helical" evidence="1">
    <location>
        <begin position="138"/>
        <end position="156"/>
    </location>
</feature>
<gene>
    <name evidence="2" type="ORF">HS096_01860</name>
</gene>
<keyword evidence="1" id="KW-1133">Transmembrane helix</keyword>
<feature type="transmembrane region" description="Helical" evidence="1">
    <location>
        <begin position="176"/>
        <end position="201"/>
    </location>
</feature>
<comment type="caution">
    <text evidence="2">The sequence shown here is derived from an EMBL/GenBank/DDBJ whole genome shotgun (WGS) entry which is preliminary data.</text>
</comment>
<feature type="transmembrane region" description="Helical" evidence="1">
    <location>
        <begin position="272"/>
        <end position="301"/>
    </location>
</feature>
<keyword evidence="1" id="KW-0812">Transmembrane</keyword>
<dbReference type="AlphaFoldDB" id="A0A928TWM2"/>
<evidence type="ECO:0000313" key="2">
    <source>
        <dbReference type="EMBL" id="MBE7525118.1"/>
    </source>
</evidence>
<reference evidence="2" key="1">
    <citation type="submission" date="2020-05" db="EMBL/GenBank/DDBJ databases">
        <title>High-Quality Genomes of Partial-Nitritation/Anammox System by Hierarchical Clustering Based Hybrid Assembly.</title>
        <authorList>
            <person name="Liu L."/>
            <person name="Wang Y."/>
            <person name="Che Y."/>
            <person name="Chen Y."/>
            <person name="Xia Y."/>
            <person name="Luo R."/>
            <person name="Cheng S.H."/>
            <person name="Zheng C."/>
            <person name="Zhang T."/>
        </authorList>
    </citation>
    <scope>NUCLEOTIDE SEQUENCE</scope>
    <source>
        <strain evidence="2">H1_PAT1</strain>
    </source>
</reference>
<accession>A0A928TWM2</accession>
<protein>
    <submittedName>
        <fullName evidence="2">Uncharacterized protein</fullName>
    </submittedName>
</protein>
<feature type="transmembrane region" description="Helical" evidence="1">
    <location>
        <begin position="88"/>
        <end position="117"/>
    </location>
</feature>
<sequence>MAKMHEPLYRPILRSAFQIAWQEKRLWWIALLAGILLTGSVYDIIWRGLNALAPQASLSSILAQLWQVAAQSWPALSVSDTIFGAINVFLITGLFLILAFAVFAASVIAQGSLVYAIGHLKKGRKVLLKDALTVGARALWPVLVLNILALSVLWATRALIGMALSFVVLNTTSFAYLFYLLAFVVFVVISIAAVIIQLFALNAMILQGATLAQGIERGYHLMKRHWVITAETAAILFLISIGSWILVIAVNMLLSIPLFMLLITAVYLKSTILYWVTLYATIAAFILITLAVGGFVVALHYAAWTLMYRRLGEGGVLPKLHRLVRAFTHAHHVPGA</sequence>
<evidence type="ECO:0000313" key="3">
    <source>
        <dbReference type="Proteomes" id="UP000710385"/>
    </source>
</evidence>